<sequence>MALNFDFHAHVFTEDVAEKLIGKMEEIYGVKRRYNAVVEDVLKSAAHGGIDRVVLLSIANRPEHVRFNGWYAELGKTYETLIPFGSIHIENDPSELDRFPELGLKGFKIQPNAQRFYPDDRRMFPIYKRAAELGLIVVFHAGDEEGGVKGEFSQPKQYLDVIKSFPDLTIVLAHFGGYRTWDAVEQLFGFENVYFDTAYLPTRIDDELFVTLA</sequence>
<dbReference type="Pfam" id="PF04909">
    <property type="entry name" value="Amidohydro_2"/>
    <property type="match status" value="1"/>
</dbReference>
<accession>A0A2M7T9Q6</accession>
<dbReference type="CDD" id="cd01292">
    <property type="entry name" value="metallo-dependent_hydrolases"/>
    <property type="match status" value="1"/>
</dbReference>
<dbReference type="EMBL" id="PFNG01000059">
    <property type="protein sequence ID" value="PIZ41419.1"/>
    <property type="molecule type" value="Genomic_DNA"/>
</dbReference>
<dbReference type="InterPro" id="IPR032466">
    <property type="entry name" value="Metal_Hydrolase"/>
</dbReference>
<dbReference type="GO" id="GO:0019748">
    <property type="term" value="P:secondary metabolic process"/>
    <property type="evidence" value="ECO:0007669"/>
    <property type="project" value="TreeGrafter"/>
</dbReference>
<comment type="caution">
    <text evidence="3">The sequence shown here is derived from an EMBL/GenBank/DDBJ whole genome shotgun (WGS) entry which is preliminary data.</text>
</comment>
<name>A0A2M7T9Q6_9ACTN</name>
<dbReference type="GO" id="GO:0005737">
    <property type="term" value="C:cytoplasm"/>
    <property type="evidence" value="ECO:0007669"/>
    <property type="project" value="TreeGrafter"/>
</dbReference>
<dbReference type="SUPFAM" id="SSF51556">
    <property type="entry name" value="Metallo-dependent hydrolases"/>
    <property type="match status" value="1"/>
</dbReference>
<organism evidence="3 4">
    <name type="scientific">Candidatus Aquicultor secundus</name>
    <dbReference type="NCBI Taxonomy" id="1973895"/>
    <lineage>
        <taxon>Bacteria</taxon>
        <taxon>Bacillati</taxon>
        <taxon>Actinomycetota</taxon>
        <taxon>Candidatus Aquicultoria</taxon>
        <taxon>Candidatus Aquicultorales</taxon>
        <taxon>Candidatus Aquicultoraceae</taxon>
        <taxon>Candidatus Aquicultor</taxon>
    </lineage>
</organism>
<gene>
    <name evidence="3" type="ORF">COY37_02340</name>
</gene>
<evidence type="ECO:0000313" key="4">
    <source>
        <dbReference type="Proteomes" id="UP000230956"/>
    </source>
</evidence>
<dbReference type="InterPro" id="IPR032465">
    <property type="entry name" value="ACMSD"/>
</dbReference>
<dbReference type="GO" id="GO:0016831">
    <property type="term" value="F:carboxy-lyase activity"/>
    <property type="evidence" value="ECO:0007669"/>
    <property type="project" value="InterPro"/>
</dbReference>
<dbReference type="PANTHER" id="PTHR21240">
    <property type="entry name" value="2-AMINO-3-CARBOXYLMUCONATE-6-SEMIALDEHYDE DECARBOXYLASE"/>
    <property type="match status" value="1"/>
</dbReference>
<proteinExistence type="predicted"/>
<protein>
    <recommendedName>
        <fullName evidence="2">Amidohydrolase-related domain-containing protein</fullName>
    </recommendedName>
</protein>
<dbReference type="GO" id="GO:0016787">
    <property type="term" value="F:hydrolase activity"/>
    <property type="evidence" value="ECO:0007669"/>
    <property type="project" value="InterPro"/>
</dbReference>
<keyword evidence="1" id="KW-0456">Lyase</keyword>
<dbReference type="RefSeq" id="WP_286975856.1">
    <property type="nucleotide sequence ID" value="NZ_PFNG01000059.1"/>
</dbReference>
<evidence type="ECO:0000313" key="3">
    <source>
        <dbReference type="EMBL" id="PIZ41419.1"/>
    </source>
</evidence>
<dbReference type="PANTHER" id="PTHR21240:SF28">
    <property type="entry name" value="ISO-OROTATE DECARBOXYLASE (EUROFUNG)"/>
    <property type="match status" value="1"/>
</dbReference>
<evidence type="ECO:0000259" key="2">
    <source>
        <dbReference type="Pfam" id="PF04909"/>
    </source>
</evidence>
<dbReference type="Proteomes" id="UP000230956">
    <property type="component" value="Unassembled WGS sequence"/>
</dbReference>
<evidence type="ECO:0000256" key="1">
    <source>
        <dbReference type="ARBA" id="ARBA00023239"/>
    </source>
</evidence>
<reference evidence="4" key="1">
    <citation type="submission" date="2017-09" db="EMBL/GenBank/DDBJ databases">
        <title>Depth-based differentiation of microbial function through sediment-hosted aquifers and enrichment of novel symbionts in the deep terrestrial subsurface.</title>
        <authorList>
            <person name="Probst A.J."/>
            <person name="Ladd B."/>
            <person name="Jarett J.K."/>
            <person name="Geller-Mcgrath D.E."/>
            <person name="Sieber C.M.K."/>
            <person name="Emerson J.B."/>
            <person name="Anantharaman K."/>
            <person name="Thomas B.C."/>
            <person name="Malmstrom R."/>
            <person name="Stieglmeier M."/>
            <person name="Klingl A."/>
            <person name="Woyke T."/>
            <person name="Ryan C.M."/>
            <person name="Banfield J.F."/>
        </authorList>
    </citation>
    <scope>NUCLEOTIDE SEQUENCE [LARGE SCALE GENOMIC DNA]</scope>
</reference>
<feature type="domain" description="Amidohydrolase-related" evidence="2">
    <location>
        <begin position="6"/>
        <end position="202"/>
    </location>
</feature>
<dbReference type="InterPro" id="IPR006680">
    <property type="entry name" value="Amidohydro-rel"/>
</dbReference>
<dbReference type="Gene3D" id="3.20.20.140">
    <property type="entry name" value="Metal-dependent hydrolases"/>
    <property type="match status" value="1"/>
</dbReference>
<dbReference type="AlphaFoldDB" id="A0A2M7T9Q6"/>
<feature type="non-terminal residue" evidence="3">
    <location>
        <position position="213"/>
    </location>
</feature>